<dbReference type="GO" id="GO:1990112">
    <property type="term" value="C:RQC complex"/>
    <property type="evidence" value="ECO:0007669"/>
    <property type="project" value="TreeGrafter"/>
</dbReference>
<feature type="compositionally biased region" description="Basic and acidic residues" evidence="1">
    <location>
        <begin position="12"/>
        <end position="23"/>
    </location>
</feature>
<evidence type="ECO:0000313" key="2">
    <source>
        <dbReference type="EMBL" id="KAJ6404470.1"/>
    </source>
</evidence>
<gene>
    <name evidence="2" type="ORF">OIU84_012621</name>
</gene>
<sequence>MSGRLLKKFLKEQELHQQQHHVEDDDEEAAAAESPDSENRPATNPFDLLNDDDVDQAAYDVLYNGYSVFGKLQEDEPEIAGETVVGKDHKQELSVMKSMMGAISTSNQKSKKKKKKKCKAGLPSITKKVEEPLDDRLDALSLDANSSRHQLGPTKTKPETSKLFAGFVKQCAHSALQLDPKCLNPENELRRIFGSKVVKSFEKSNPDSSSRQVRGGRRGAHHSRKTILVSPSEHWARWDGSLSMEFLETKDGYHHFRYVHSSYYDQAQRAFEAAKAIQDLNGIASILLYHPYHLDSLITMADYFKFVGEHQMSADAIAKSLYALECAWHPTFTPLQANCQLKINHETNKPMFTTFFTHMKNLDRRGCHRSALEVCKLLLSLDLDDPMGGMFCVDYFALRAEMYAWLEWFSENCKSDRSLWLFPSFSYSLAICRLYLEREEPSKDDDTSVRKSSSADLMKQALMLHPSVLQKLVAKVPLKDQAWTNILKHAFFQSEKTRSPSLDHLINIYVERSYIIWRLPDLQKLLRNSALQVIETLEHSSSDAKDWACVRKEAFSSENNEVCRIIIGTGLRDPLHPMTAVLDVVAELDTVCSTFDFSDTVPTLPPENLQNFMVDPGMREAEQNGGQIAYPLDGGPAPHDVANRNALAVLFESMLPMVDYGGRGDEGGNEGNQVNGHEQDD</sequence>
<dbReference type="EMBL" id="JAPFFJ010000017">
    <property type="protein sequence ID" value="KAJ6404470.1"/>
    <property type="molecule type" value="Genomic_DNA"/>
</dbReference>
<feature type="region of interest" description="Disordered" evidence="1">
    <location>
        <begin position="12"/>
        <end position="50"/>
    </location>
</feature>
<feature type="region of interest" description="Disordered" evidence="1">
    <location>
        <begin position="201"/>
        <end position="224"/>
    </location>
</feature>
<organism evidence="2 3">
    <name type="scientific">Salix udensis</name>
    <dbReference type="NCBI Taxonomy" id="889485"/>
    <lineage>
        <taxon>Eukaryota</taxon>
        <taxon>Viridiplantae</taxon>
        <taxon>Streptophyta</taxon>
        <taxon>Embryophyta</taxon>
        <taxon>Tracheophyta</taxon>
        <taxon>Spermatophyta</taxon>
        <taxon>Magnoliopsida</taxon>
        <taxon>eudicotyledons</taxon>
        <taxon>Gunneridae</taxon>
        <taxon>Pentapetalae</taxon>
        <taxon>rosids</taxon>
        <taxon>fabids</taxon>
        <taxon>Malpighiales</taxon>
        <taxon>Salicaceae</taxon>
        <taxon>Saliceae</taxon>
        <taxon>Salix</taxon>
    </lineage>
</organism>
<dbReference type="Pfam" id="PF04910">
    <property type="entry name" value="Tcf25"/>
    <property type="match status" value="1"/>
</dbReference>
<dbReference type="PANTHER" id="PTHR22684:SF0">
    <property type="entry name" value="RIBOSOME QUALITY CONTROL COMPLEX SUBUNIT TCF25"/>
    <property type="match status" value="1"/>
</dbReference>
<name>A0AAD6NTG1_9ROSI</name>
<comment type="caution">
    <text evidence="2">The sequence shown here is derived from an EMBL/GenBank/DDBJ whole genome shotgun (WGS) entry which is preliminary data.</text>
</comment>
<protein>
    <recommendedName>
        <fullName evidence="4">Transcription factor 25</fullName>
    </recommendedName>
</protein>
<feature type="region of interest" description="Disordered" evidence="1">
    <location>
        <begin position="661"/>
        <end position="681"/>
    </location>
</feature>
<dbReference type="InterPro" id="IPR006994">
    <property type="entry name" value="TCF25/Rqc1"/>
</dbReference>
<dbReference type="Proteomes" id="UP001162972">
    <property type="component" value="Chromosome 2"/>
</dbReference>
<evidence type="ECO:0000313" key="3">
    <source>
        <dbReference type="Proteomes" id="UP001162972"/>
    </source>
</evidence>
<dbReference type="AlphaFoldDB" id="A0AAD6NTG1"/>
<dbReference type="PANTHER" id="PTHR22684">
    <property type="entry name" value="NULP1-RELATED"/>
    <property type="match status" value="1"/>
</dbReference>
<reference evidence="2 3" key="1">
    <citation type="journal article" date="2023" name="Int. J. Mol. Sci.">
        <title>De Novo Assembly and Annotation of 11 Diverse Shrub Willow (Salix) Genomes Reveals Novel Gene Organization in Sex-Linked Regions.</title>
        <authorList>
            <person name="Hyden B."/>
            <person name="Feng K."/>
            <person name="Yates T.B."/>
            <person name="Jawdy S."/>
            <person name="Cereghino C."/>
            <person name="Smart L.B."/>
            <person name="Muchero W."/>
        </authorList>
    </citation>
    <scope>NUCLEOTIDE SEQUENCE [LARGE SCALE GENOMIC DNA]</scope>
    <source>
        <tissue evidence="2">Shoot tip</tissue>
    </source>
</reference>
<feature type="compositionally biased region" description="Basic residues" evidence="1">
    <location>
        <begin position="214"/>
        <end position="224"/>
    </location>
</feature>
<proteinExistence type="predicted"/>
<evidence type="ECO:0008006" key="4">
    <source>
        <dbReference type="Google" id="ProtNLM"/>
    </source>
</evidence>
<accession>A0AAD6NTG1</accession>
<evidence type="ECO:0000256" key="1">
    <source>
        <dbReference type="SAM" id="MobiDB-lite"/>
    </source>
</evidence>
<keyword evidence="3" id="KW-1185">Reference proteome</keyword>